<dbReference type="Pfam" id="PF02624">
    <property type="entry name" value="YcaO"/>
    <property type="match status" value="1"/>
</dbReference>
<dbReference type="EMBL" id="CP056041">
    <property type="protein sequence ID" value="QKZ18865.1"/>
    <property type="molecule type" value="Genomic_DNA"/>
</dbReference>
<dbReference type="InterPro" id="IPR003776">
    <property type="entry name" value="YcaO-like_dom"/>
</dbReference>
<protein>
    <submittedName>
        <fullName evidence="2">YcaO-like family protein</fullName>
    </submittedName>
</protein>
<dbReference type="RefSeq" id="WP_176575600.1">
    <property type="nucleotide sequence ID" value="NZ_CBDRGH010000004.1"/>
</dbReference>
<dbReference type="NCBIfam" id="TIGR00702">
    <property type="entry name" value="YcaO-type kinase domain"/>
    <property type="match status" value="1"/>
</dbReference>
<dbReference type="AlphaFoldDB" id="A0A7H8T5T4"/>
<sequence>MTSSLRECSLDDTLAKARAVAPRLGITRVTDTTWLDRVGIPVYASIRPSAQRGSLCVNAGKGLRPREAQVGAYMEAIEFAAAEFAPEKWDIRLLSPREIAAQDGALFDFVDLCPILGRKAMASDKLPCVAARDMETGIPVFVPAELVFSPFHWPDGQRLFGSSTNGLSSGNSTLEATVHGLAELLERDVHAFHLIRDTSLPVRIESVSGHVADLVGRVRGAGLDIALRTTPNAFGLPFFQAYLLEPEDTAPVAISFGAGLHVNRDIAAVRAISEAAQSRLSHIHGGRDDIIDRHDYFDRAARDAELRATAELRRKVCDPAGALTMAEIPDHSHDIGSLHAALELLRARTESAGVRQVLTVDLTPVPEVELRVVRVIAPGLESFQPALQRVGRRLAAHATRDSRTEAALS</sequence>
<dbReference type="PANTHER" id="PTHR37809:SF1">
    <property type="entry name" value="RIBOSOMAL PROTEIN S12 METHYLTHIOTRANSFERASE ACCESSORY FACTOR YCAO"/>
    <property type="match status" value="1"/>
</dbReference>
<organism evidence="2 3">
    <name type="scientific">Streptomyces chartreusis</name>
    <dbReference type="NCBI Taxonomy" id="1969"/>
    <lineage>
        <taxon>Bacteria</taxon>
        <taxon>Bacillati</taxon>
        <taxon>Actinomycetota</taxon>
        <taxon>Actinomycetes</taxon>
        <taxon>Kitasatosporales</taxon>
        <taxon>Streptomycetaceae</taxon>
        <taxon>Streptomyces</taxon>
    </lineage>
</organism>
<dbReference type="PROSITE" id="PS51664">
    <property type="entry name" value="YCAO"/>
    <property type="match status" value="1"/>
</dbReference>
<feature type="domain" description="YcaO" evidence="1">
    <location>
        <begin position="60"/>
        <end position="409"/>
    </location>
</feature>
<evidence type="ECO:0000259" key="1">
    <source>
        <dbReference type="PROSITE" id="PS51664"/>
    </source>
</evidence>
<accession>A0A7H8T5T4</accession>
<keyword evidence="3" id="KW-1185">Reference proteome</keyword>
<dbReference type="Proteomes" id="UP000509418">
    <property type="component" value="Chromosome"/>
</dbReference>
<evidence type="ECO:0000313" key="3">
    <source>
        <dbReference type="Proteomes" id="UP000509418"/>
    </source>
</evidence>
<dbReference type="Gene3D" id="3.30.1330.230">
    <property type="match status" value="1"/>
</dbReference>
<reference evidence="2 3" key="1">
    <citation type="submission" date="2020-06" db="EMBL/GenBank/DDBJ databases">
        <title>Genome mining for natural products.</title>
        <authorList>
            <person name="Zhang B."/>
            <person name="Shi J."/>
            <person name="Ge H."/>
        </authorList>
    </citation>
    <scope>NUCLEOTIDE SEQUENCE [LARGE SCALE GENOMIC DNA]</scope>
    <source>
        <strain evidence="2 3">NA02069</strain>
    </source>
</reference>
<dbReference type="PANTHER" id="PTHR37809">
    <property type="entry name" value="RIBOSOMAL PROTEIN S12 METHYLTHIOTRANSFERASE ACCESSORY FACTOR YCAO"/>
    <property type="match status" value="1"/>
</dbReference>
<name>A0A7H8T5T4_STRCX</name>
<evidence type="ECO:0000313" key="2">
    <source>
        <dbReference type="EMBL" id="QKZ18865.1"/>
    </source>
</evidence>
<proteinExistence type="predicted"/>
<gene>
    <name evidence="2" type="ORF">HUT05_16750</name>
</gene>